<gene>
    <name evidence="5" type="ORF">SAMN02910265_00463</name>
</gene>
<dbReference type="GO" id="GO:0008168">
    <property type="term" value="F:methyltransferase activity"/>
    <property type="evidence" value="ECO:0007669"/>
    <property type="project" value="UniProtKB-KW"/>
</dbReference>
<organism evidence="5 6">
    <name type="scientific">Ruminococcus flavefaciens</name>
    <dbReference type="NCBI Taxonomy" id="1265"/>
    <lineage>
        <taxon>Bacteria</taxon>
        <taxon>Bacillati</taxon>
        <taxon>Bacillota</taxon>
        <taxon>Clostridia</taxon>
        <taxon>Eubacteriales</taxon>
        <taxon>Oscillospiraceae</taxon>
        <taxon>Ruminococcus</taxon>
    </lineage>
</organism>
<evidence type="ECO:0000313" key="6">
    <source>
        <dbReference type="Proteomes" id="UP000183190"/>
    </source>
</evidence>
<dbReference type="Pfam" id="PF21302">
    <property type="entry name" value="Zn_ribbon_RlmA"/>
    <property type="match status" value="1"/>
</dbReference>
<dbReference type="InterPro" id="IPR025714">
    <property type="entry name" value="Methyltranfer_dom"/>
</dbReference>
<proteinExistence type="predicted"/>
<dbReference type="InterPro" id="IPR029063">
    <property type="entry name" value="SAM-dependent_MTases_sf"/>
</dbReference>
<feature type="binding site" evidence="1">
    <location>
        <position position="26"/>
    </location>
    <ligand>
        <name>Zn(2+)</name>
        <dbReference type="ChEBI" id="CHEBI:29105"/>
    </ligand>
</feature>
<keyword evidence="5" id="KW-0489">Methyltransferase</keyword>
<dbReference type="InterPro" id="IPR016718">
    <property type="entry name" value="rRNA_m1G-MeTrfase_A_prd"/>
</dbReference>
<sequence>MSIFICPVCGKKLDFSRNSYVCDKGHSFDRARSGYVNLLLSKHMGKTVHGDNKLMVQARRDFLNKGYYSPLCDALCEAVCDNLKGSVIIDAGCGEGYYTAAIIDKLKDKGVEPLICGIDISKTAVEYCSKRIKSAELAVASVFHIPVADSSCDMLVTLFAPYCGEEFQRVLRKGGIMIMAIPSEEHLWELKQAIYDTPYKNEVKPYELEGFELVSRKRVTYEMHLDSQEDINALFSMTPYYYRTGREQQERLSQINQLTTKADFELLVYRNI</sequence>
<dbReference type="InterPro" id="IPR048647">
    <property type="entry name" value="RlmA_N"/>
</dbReference>
<evidence type="ECO:0000313" key="5">
    <source>
        <dbReference type="EMBL" id="SEH40914.1"/>
    </source>
</evidence>
<keyword evidence="1" id="KW-0862">Zinc</keyword>
<evidence type="ECO:0000259" key="4">
    <source>
        <dbReference type="Pfam" id="PF21302"/>
    </source>
</evidence>
<feature type="binding site" evidence="2">
    <location>
        <position position="186"/>
    </location>
    <ligand>
        <name>S-adenosyl-L-methionine</name>
        <dbReference type="ChEBI" id="CHEBI:59789"/>
    </ligand>
</feature>
<dbReference type="OrthoDB" id="5522265at2"/>
<keyword evidence="5" id="KW-0808">Transferase</keyword>
<name>A0A1H6HY40_RUMFL</name>
<dbReference type="RefSeq" id="WP_074714276.1">
    <property type="nucleotide sequence ID" value="NZ_FNWV01000001.1"/>
</dbReference>
<keyword evidence="2" id="KW-0949">S-adenosyl-L-methionine</keyword>
<dbReference type="CDD" id="cd02440">
    <property type="entry name" value="AdoMet_MTases"/>
    <property type="match status" value="1"/>
</dbReference>
<feature type="domain" description="23S rRNA (guanine(745)-N(1))-methyltransferase N-terminal" evidence="4">
    <location>
        <begin position="4"/>
        <end position="39"/>
    </location>
</feature>
<reference evidence="5 6" key="1">
    <citation type="submission" date="2016-10" db="EMBL/GenBank/DDBJ databases">
        <authorList>
            <person name="de Groot N.N."/>
        </authorList>
    </citation>
    <scope>NUCLEOTIDE SEQUENCE [LARGE SCALE GENOMIC DNA]</scope>
    <source>
        <strain evidence="5 6">YAD2003</strain>
    </source>
</reference>
<feature type="binding site" evidence="1">
    <location>
        <position position="9"/>
    </location>
    <ligand>
        <name>Zn(2+)</name>
        <dbReference type="ChEBI" id="CHEBI:29105"/>
    </ligand>
</feature>
<feature type="binding site" evidence="1">
    <location>
        <position position="22"/>
    </location>
    <ligand>
        <name>Zn(2+)</name>
        <dbReference type="ChEBI" id="CHEBI:29105"/>
    </ligand>
</feature>
<feature type="binding site" evidence="1">
    <location>
        <position position="6"/>
    </location>
    <ligand>
        <name>Zn(2+)</name>
        <dbReference type="ChEBI" id="CHEBI:29105"/>
    </ligand>
</feature>
<keyword evidence="1" id="KW-0479">Metal-binding</keyword>
<dbReference type="Pfam" id="PF13847">
    <property type="entry name" value="Methyltransf_31"/>
    <property type="match status" value="1"/>
</dbReference>
<evidence type="ECO:0000256" key="1">
    <source>
        <dbReference type="PIRSR" id="PIRSR018249-1"/>
    </source>
</evidence>
<feature type="binding site" evidence="2">
    <location>
        <begin position="95"/>
        <end position="96"/>
    </location>
    <ligand>
        <name>S-adenosyl-L-methionine</name>
        <dbReference type="ChEBI" id="CHEBI:59789"/>
    </ligand>
</feature>
<evidence type="ECO:0000256" key="2">
    <source>
        <dbReference type="PIRSR" id="PIRSR018249-2"/>
    </source>
</evidence>
<dbReference type="GO" id="GO:0032259">
    <property type="term" value="P:methylation"/>
    <property type="evidence" value="ECO:0007669"/>
    <property type="project" value="UniProtKB-KW"/>
</dbReference>
<dbReference type="AlphaFoldDB" id="A0A1H6HY40"/>
<dbReference type="PIRSF" id="PIRSF018249">
    <property type="entry name" value="MyrA_prd"/>
    <property type="match status" value="1"/>
</dbReference>
<dbReference type="GO" id="GO:0046872">
    <property type="term" value="F:metal ion binding"/>
    <property type="evidence" value="ECO:0007669"/>
    <property type="project" value="UniProtKB-KW"/>
</dbReference>
<feature type="binding site" evidence="2">
    <location>
        <position position="68"/>
    </location>
    <ligand>
        <name>S-adenosyl-L-methionine</name>
        <dbReference type="ChEBI" id="CHEBI:59789"/>
    </ligand>
</feature>
<dbReference type="SUPFAM" id="SSF53335">
    <property type="entry name" value="S-adenosyl-L-methionine-dependent methyltransferases"/>
    <property type="match status" value="1"/>
</dbReference>
<dbReference type="Proteomes" id="UP000183190">
    <property type="component" value="Unassembled WGS sequence"/>
</dbReference>
<dbReference type="EMBL" id="FNWV01000001">
    <property type="protein sequence ID" value="SEH40914.1"/>
    <property type="molecule type" value="Genomic_DNA"/>
</dbReference>
<accession>A0A1H6HY40</accession>
<evidence type="ECO:0000259" key="3">
    <source>
        <dbReference type="Pfam" id="PF13847"/>
    </source>
</evidence>
<protein>
    <submittedName>
        <fullName evidence="5">23S rRNA (Guanine745-N1)-methyltransferase</fullName>
    </submittedName>
</protein>
<dbReference type="Gene3D" id="3.40.50.150">
    <property type="entry name" value="Vaccinia Virus protein VP39"/>
    <property type="match status" value="1"/>
</dbReference>
<feature type="domain" description="Methyltransferase" evidence="3">
    <location>
        <begin position="84"/>
        <end position="201"/>
    </location>
</feature>